<keyword evidence="1" id="KW-0863">Zinc-finger</keyword>
<protein>
    <recommendedName>
        <fullName evidence="3">C2H2-type domain-containing protein</fullName>
    </recommendedName>
</protein>
<sequence>MTTLFSLPVATLCNLQVTVRLGQTNIEKLSLNLEPISDTTPPTSTRIIGEEGESKISFQLTSDAQGPMLTVFASSEPPAPVEEVHLLDSSDTDSVAPSISSLHDFRSSEPDTTALSARSSDHRLPVGHMPTDQNSLASLPLLQFGNDTLPDSFQHLHRIDDPADAFTFDLQSMDAFNECLVSGFAPTTTMSDYDTSYQKLPQHHHASPASLSPAMSGIMSAGLSSPSSSSSPFYLDNYIPASASDSAATSDSEAAPVGPTRRACKRRRFSCSYEGCTRRFTSHYTLKLHQDAHKPKERQWYTCTAGCSEHFSRQHDRLRHEVAKHGKVCEWICRDCQRFFSSGRTLGNHKCPGQAGETKSMKGVLSLLS</sequence>
<dbReference type="Proteomes" id="UP000305067">
    <property type="component" value="Unassembled WGS sequence"/>
</dbReference>
<dbReference type="Gene3D" id="3.30.160.60">
    <property type="entry name" value="Classic Zinc Finger"/>
    <property type="match status" value="1"/>
</dbReference>
<gene>
    <name evidence="4" type="ORF">BDV98DRAFT_573012</name>
</gene>
<dbReference type="PROSITE" id="PS50157">
    <property type="entry name" value="ZINC_FINGER_C2H2_2"/>
    <property type="match status" value="1"/>
</dbReference>
<name>A0A5C3QD41_9AGAR</name>
<evidence type="ECO:0000313" key="5">
    <source>
        <dbReference type="Proteomes" id="UP000305067"/>
    </source>
</evidence>
<keyword evidence="5" id="KW-1185">Reference proteome</keyword>
<accession>A0A5C3QD41</accession>
<evidence type="ECO:0000259" key="3">
    <source>
        <dbReference type="PROSITE" id="PS50157"/>
    </source>
</evidence>
<dbReference type="SMART" id="SM00355">
    <property type="entry name" value="ZnF_C2H2"/>
    <property type="match status" value="2"/>
</dbReference>
<dbReference type="InterPro" id="IPR013087">
    <property type="entry name" value="Znf_C2H2_type"/>
</dbReference>
<feature type="region of interest" description="Disordered" evidence="2">
    <location>
        <begin position="90"/>
        <end position="125"/>
    </location>
</feature>
<proteinExistence type="predicted"/>
<evidence type="ECO:0000256" key="2">
    <source>
        <dbReference type="SAM" id="MobiDB-lite"/>
    </source>
</evidence>
<dbReference type="GO" id="GO:0008270">
    <property type="term" value="F:zinc ion binding"/>
    <property type="evidence" value="ECO:0007669"/>
    <property type="project" value="UniProtKB-KW"/>
</dbReference>
<evidence type="ECO:0000256" key="1">
    <source>
        <dbReference type="PROSITE-ProRule" id="PRU00042"/>
    </source>
</evidence>
<organism evidence="4 5">
    <name type="scientific">Pterulicium gracile</name>
    <dbReference type="NCBI Taxonomy" id="1884261"/>
    <lineage>
        <taxon>Eukaryota</taxon>
        <taxon>Fungi</taxon>
        <taxon>Dikarya</taxon>
        <taxon>Basidiomycota</taxon>
        <taxon>Agaricomycotina</taxon>
        <taxon>Agaricomycetes</taxon>
        <taxon>Agaricomycetidae</taxon>
        <taxon>Agaricales</taxon>
        <taxon>Pleurotineae</taxon>
        <taxon>Pterulaceae</taxon>
        <taxon>Pterulicium</taxon>
    </lineage>
</organism>
<dbReference type="AlphaFoldDB" id="A0A5C3QD41"/>
<keyword evidence="1" id="KW-0479">Metal-binding</keyword>
<reference evidence="4 5" key="1">
    <citation type="journal article" date="2019" name="Nat. Ecol. Evol.">
        <title>Megaphylogeny resolves global patterns of mushroom evolution.</title>
        <authorList>
            <person name="Varga T."/>
            <person name="Krizsan K."/>
            <person name="Foldi C."/>
            <person name="Dima B."/>
            <person name="Sanchez-Garcia M."/>
            <person name="Sanchez-Ramirez S."/>
            <person name="Szollosi G.J."/>
            <person name="Szarkandi J.G."/>
            <person name="Papp V."/>
            <person name="Albert L."/>
            <person name="Andreopoulos W."/>
            <person name="Angelini C."/>
            <person name="Antonin V."/>
            <person name="Barry K.W."/>
            <person name="Bougher N.L."/>
            <person name="Buchanan P."/>
            <person name="Buyck B."/>
            <person name="Bense V."/>
            <person name="Catcheside P."/>
            <person name="Chovatia M."/>
            <person name="Cooper J."/>
            <person name="Damon W."/>
            <person name="Desjardin D."/>
            <person name="Finy P."/>
            <person name="Geml J."/>
            <person name="Haridas S."/>
            <person name="Hughes K."/>
            <person name="Justo A."/>
            <person name="Karasinski D."/>
            <person name="Kautmanova I."/>
            <person name="Kiss B."/>
            <person name="Kocsube S."/>
            <person name="Kotiranta H."/>
            <person name="LaButti K.M."/>
            <person name="Lechner B.E."/>
            <person name="Liimatainen K."/>
            <person name="Lipzen A."/>
            <person name="Lukacs Z."/>
            <person name="Mihaltcheva S."/>
            <person name="Morgado L.N."/>
            <person name="Niskanen T."/>
            <person name="Noordeloos M.E."/>
            <person name="Ohm R.A."/>
            <person name="Ortiz-Santana B."/>
            <person name="Ovrebo C."/>
            <person name="Racz N."/>
            <person name="Riley R."/>
            <person name="Savchenko A."/>
            <person name="Shiryaev A."/>
            <person name="Soop K."/>
            <person name="Spirin V."/>
            <person name="Szebenyi C."/>
            <person name="Tomsovsky M."/>
            <person name="Tulloss R.E."/>
            <person name="Uehling J."/>
            <person name="Grigoriev I.V."/>
            <person name="Vagvolgyi C."/>
            <person name="Papp T."/>
            <person name="Martin F.M."/>
            <person name="Miettinen O."/>
            <person name="Hibbett D.S."/>
            <person name="Nagy L.G."/>
        </authorList>
    </citation>
    <scope>NUCLEOTIDE SEQUENCE [LARGE SCALE GENOMIC DNA]</scope>
    <source>
        <strain evidence="4 5">CBS 309.79</strain>
    </source>
</reference>
<keyword evidence="1" id="KW-0862">Zinc</keyword>
<feature type="compositionally biased region" description="Polar residues" evidence="2">
    <location>
        <begin position="92"/>
        <end position="101"/>
    </location>
</feature>
<dbReference type="STRING" id="1884261.A0A5C3QD41"/>
<dbReference type="OrthoDB" id="8117402at2759"/>
<dbReference type="EMBL" id="ML178840">
    <property type="protein sequence ID" value="TFK98340.1"/>
    <property type="molecule type" value="Genomic_DNA"/>
</dbReference>
<feature type="domain" description="C2H2-type" evidence="3">
    <location>
        <begin position="269"/>
        <end position="298"/>
    </location>
</feature>
<evidence type="ECO:0000313" key="4">
    <source>
        <dbReference type="EMBL" id="TFK98340.1"/>
    </source>
</evidence>
<dbReference type="PROSITE" id="PS00028">
    <property type="entry name" value="ZINC_FINGER_C2H2_1"/>
    <property type="match status" value="2"/>
</dbReference>